<evidence type="ECO:0000256" key="1">
    <source>
        <dbReference type="SAM" id="MobiDB-lite"/>
    </source>
</evidence>
<comment type="caution">
    <text evidence="2">The sequence shown here is derived from an EMBL/GenBank/DDBJ whole genome shotgun (WGS) entry which is preliminary data.</text>
</comment>
<feature type="region of interest" description="Disordered" evidence="1">
    <location>
        <begin position="845"/>
        <end position="879"/>
    </location>
</feature>
<evidence type="ECO:0000313" key="3">
    <source>
        <dbReference type="Proteomes" id="UP000762676"/>
    </source>
</evidence>
<feature type="region of interest" description="Disordered" evidence="1">
    <location>
        <begin position="254"/>
        <end position="280"/>
    </location>
</feature>
<feature type="region of interest" description="Disordered" evidence="1">
    <location>
        <begin position="1"/>
        <end position="21"/>
    </location>
</feature>
<evidence type="ECO:0000313" key="2">
    <source>
        <dbReference type="EMBL" id="GFS17049.1"/>
    </source>
</evidence>
<feature type="compositionally biased region" description="Low complexity" evidence="1">
    <location>
        <begin position="1028"/>
        <end position="1053"/>
    </location>
</feature>
<feature type="compositionally biased region" description="Polar residues" evidence="1">
    <location>
        <begin position="1018"/>
        <end position="1027"/>
    </location>
</feature>
<feature type="compositionally biased region" description="Low complexity" evidence="1">
    <location>
        <begin position="318"/>
        <end position="335"/>
    </location>
</feature>
<dbReference type="EMBL" id="BMAT01013642">
    <property type="protein sequence ID" value="GFS17049.1"/>
    <property type="molecule type" value="Genomic_DNA"/>
</dbReference>
<feature type="region of interest" description="Disordered" evidence="1">
    <location>
        <begin position="575"/>
        <end position="617"/>
    </location>
</feature>
<feature type="compositionally biased region" description="Basic and acidic residues" evidence="1">
    <location>
        <begin position="864"/>
        <end position="877"/>
    </location>
</feature>
<proteinExistence type="predicted"/>
<feature type="compositionally biased region" description="Polar residues" evidence="1">
    <location>
        <begin position="336"/>
        <end position="351"/>
    </location>
</feature>
<sequence length="1053" mass="118048">MMAWGRGRGRQHSNLRHGLSTNVKIGNNSTFSVELRPTSDVKCSTNSHTLNWKEISPLKDVQGMAPYQKDYVPKDQNIPLSQINCNFPQEHQACRASKMSLAKTFHQYPYDCTKLETQVSDERPTMSHLQEMPSFFAKTLSDPTISKPFSFSDCFRKKSGNEKFGLAVDKNHDIDYEIFQQKPLLAPFGSKPFLYSESLNQPATLLETGAKKIWKPNDSMQNNIYQMPKIPGDNQREPCSEMKHFHKDPTALVDNKLHGRSGKTMRKPNEDQFSQTSGQRTWTFGDKERDVLVPALTIDEWMKSRKGGLNKNSESGCSEGTPGSSNSSFSAGQGSLNSSMTQSDVSASCTGMKNSNSVIRGICQSTMKPTDTSNSEASKVSRFHGLKGDKESKDGLHQRLNGISVSESQQSWPKSQSQLRSSINGEMLNIVKSPSVETTGNCSENTRHGVVAPDLSSCTMGLQNPNYILNPTTGMESKWPSILFPSFSFPNGVYPSTDAQQVAAAFQQHLILLHDFQKNMMTASKIATDSTPKSVDPMQNPSPSSDGPNSRPLSAVSSGDSQSVLLVFNSKTSHSDTRALHADQQNFQPEKKSLYGNQALPSQRKDNKGEKTNELSNEDIENILAKFSDLSFEEKPVKQASCQDKSLYDSLSVEENKKVKARTTFDFKSNFPTEDEENWNDGINLDSMCLPHRKFDHRQDLFASENHFSSAAPHRQKSLTVDEIQSSATLENDKPMEPMLSDKKINSILKQVPNLISKSSKLHCENNSVSKEGNQPVFRRRPLRKPVTLMRCKQSANMLKSEEADTAHNEPTFQFLKSNQVLPESNETYIRPSRMLSRQFWSKNDGNEEVEQSERLVNLDNSQTDDRNERTRRKPENPARLMKTALSEIKKVDRSRSVSPRKMSSRQHSHFQKFTGFYDLDVPQIKQTAPQEKSNAQTLFQQYEKKIQESTQLKPHIVRNAALDLSPIPSLPSCPEQIRRIAVSKKTNMSVCKRPKALTLKNALETQKTHAKYPPVCNSRTDSASSGLTSFSLPSMPSLSSTKSMPKKQCSDK</sequence>
<accession>A0AAV4J506</accession>
<gene>
    <name evidence="2" type="ORF">ElyMa_006812300</name>
</gene>
<dbReference type="Proteomes" id="UP000762676">
    <property type="component" value="Unassembled WGS sequence"/>
</dbReference>
<feature type="region of interest" description="Disordered" evidence="1">
    <location>
        <begin position="1010"/>
        <end position="1053"/>
    </location>
</feature>
<feature type="region of interest" description="Disordered" evidence="1">
    <location>
        <begin position="527"/>
        <end position="557"/>
    </location>
</feature>
<protein>
    <submittedName>
        <fullName evidence="2">Uncharacterized protein</fullName>
    </submittedName>
</protein>
<feature type="region of interest" description="Disordered" evidence="1">
    <location>
        <begin position="306"/>
        <end position="351"/>
    </location>
</feature>
<organism evidence="2 3">
    <name type="scientific">Elysia marginata</name>
    <dbReference type="NCBI Taxonomy" id="1093978"/>
    <lineage>
        <taxon>Eukaryota</taxon>
        <taxon>Metazoa</taxon>
        <taxon>Spiralia</taxon>
        <taxon>Lophotrochozoa</taxon>
        <taxon>Mollusca</taxon>
        <taxon>Gastropoda</taxon>
        <taxon>Heterobranchia</taxon>
        <taxon>Euthyneura</taxon>
        <taxon>Panpulmonata</taxon>
        <taxon>Sacoglossa</taxon>
        <taxon>Placobranchoidea</taxon>
        <taxon>Plakobranchidae</taxon>
        <taxon>Elysia</taxon>
    </lineage>
</organism>
<reference evidence="2 3" key="1">
    <citation type="journal article" date="2021" name="Elife">
        <title>Chloroplast acquisition without the gene transfer in kleptoplastic sea slugs, Plakobranchus ocellatus.</title>
        <authorList>
            <person name="Maeda T."/>
            <person name="Takahashi S."/>
            <person name="Yoshida T."/>
            <person name="Shimamura S."/>
            <person name="Takaki Y."/>
            <person name="Nagai Y."/>
            <person name="Toyoda A."/>
            <person name="Suzuki Y."/>
            <person name="Arimoto A."/>
            <person name="Ishii H."/>
            <person name="Satoh N."/>
            <person name="Nishiyama T."/>
            <person name="Hasebe M."/>
            <person name="Maruyama T."/>
            <person name="Minagawa J."/>
            <person name="Obokata J."/>
            <person name="Shigenobu S."/>
        </authorList>
    </citation>
    <scope>NUCLEOTIDE SEQUENCE [LARGE SCALE GENOMIC DNA]</scope>
</reference>
<keyword evidence="3" id="KW-1185">Reference proteome</keyword>
<dbReference type="AlphaFoldDB" id="A0AAV4J506"/>
<feature type="compositionally biased region" description="Polar residues" evidence="1">
    <location>
        <begin position="271"/>
        <end position="280"/>
    </location>
</feature>
<name>A0AAV4J506_9GAST</name>
<feature type="compositionally biased region" description="Basic and acidic residues" evidence="1">
    <location>
        <begin position="603"/>
        <end position="613"/>
    </location>
</feature>